<evidence type="ECO:0000313" key="2">
    <source>
        <dbReference type="EMBL" id="CAD8215526.1"/>
    </source>
</evidence>
<feature type="transmembrane region" description="Helical" evidence="1">
    <location>
        <begin position="47"/>
        <end position="68"/>
    </location>
</feature>
<sequence>MYLSWILNSHSLSQNLRFQKQNMKQRQYSGRVLGFNSFCQLRSFRHILLGSQIAIVIIYIAQTLKMLYYDFLGQ</sequence>
<evidence type="ECO:0000313" key="3">
    <source>
        <dbReference type="Proteomes" id="UP000683925"/>
    </source>
</evidence>
<keyword evidence="1" id="KW-0472">Membrane</keyword>
<evidence type="ECO:0000256" key="1">
    <source>
        <dbReference type="SAM" id="Phobius"/>
    </source>
</evidence>
<comment type="caution">
    <text evidence="2">The sequence shown here is derived from an EMBL/GenBank/DDBJ whole genome shotgun (WGS) entry which is preliminary data.</text>
</comment>
<reference evidence="2" key="1">
    <citation type="submission" date="2021-01" db="EMBL/GenBank/DDBJ databases">
        <authorList>
            <consortium name="Genoscope - CEA"/>
            <person name="William W."/>
        </authorList>
    </citation>
    <scope>NUCLEOTIDE SEQUENCE</scope>
</reference>
<keyword evidence="3" id="KW-1185">Reference proteome</keyword>
<accession>A0A8S1YLK3</accession>
<name>A0A8S1YLK3_PAROT</name>
<protein>
    <submittedName>
        <fullName evidence="2">Uncharacterized protein</fullName>
    </submittedName>
</protein>
<gene>
    <name evidence="2" type="ORF">POCTA_138.1.T2850001</name>
</gene>
<keyword evidence="1" id="KW-1133">Transmembrane helix</keyword>
<organism evidence="2 3">
    <name type="scientific">Paramecium octaurelia</name>
    <dbReference type="NCBI Taxonomy" id="43137"/>
    <lineage>
        <taxon>Eukaryota</taxon>
        <taxon>Sar</taxon>
        <taxon>Alveolata</taxon>
        <taxon>Ciliophora</taxon>
        <taxon>Intramacronucleata</taxon>
        <taxon>Oligohymenophorea</taxon>
        <taxon>Peniculida</taxon>
        <taxon>Parameciidae</taxon>
        <taxon>Paramecium</taxon>
    </lineage>
</organism>
<dbReference type="AlphaFoldDB" id="A0A8S1YLK3"/>
<dbReference type="EMBL" id="CAJJDP010000289">
    <property type="protein sequence ID" value="CAD8215526.1"/>
    <property type="molecule type" value="Genomic_DNA"/>
</dbReference>
<dbReference type="Proteomes" id="UP000683925">
    <property type="component" value="Unassembled WGS sequence"/>
</dbReference>
<proteinExistence type="predicted"/>
<keyword evidence="1" id="KW-0812">Transmembrane</keyword>